<reference evidence="3" key="1">
    <citation type="submission" date="2023-10" db="EMBL/GenBank/DDBJ databases">
        <authorList>
            <person name="Chen Y."/>
            <person name="Shah S."/>
            <person name="Dougan E. K."/>
            <person name="Thang M."/>
            <person name="Chan C."/>
        </authorList>
    </citation>
    <scope>NUCLEOTIDE SEQUENCE [LARGE SCALE GENOMIC DNA]</scope>
</reference>
<comment type="caution">
    <text evidence="3">The sequence shown here is derived from an EMBL/GenBank/DDBJ whole genome shotgun (WGS) entry which is preliminary data.</text>
</comment>
<dbReference type="InterPro" id="IPR036691">
    <property type="entry name" value="Endo/exonu/phosph_ase_sf"/>
</dbReference>
<evidence type="ECO:0000313" key="3">
    <source>
        <dbReference type="EMBL" id="CAK0886714.1"/>
    </source>
</evidence>
<feature type="region of interest" description="Disordered" evidence="2">
    <location>
        <begin position="1"/>
        <end position="25"/>
    </location>
</feature>
<feature type="compositionally biased region" description="Gly residues" evidence="2">
    <location>
        <begin position="1"/>
        <end position="11"/>
    </location>
</feature>
<dbReference type="Proteomes" id="UP001189429">
    <property type="component" value="Unassembled WGS sequence"/>
</dbReference>
<gene>
    <name evidence="3" type="ORF">PCOR1329_LOCUS67997</name>
</gene>
<name>A0ABN9WJM2_9DINO</name>
<organism evidence="3 4">
    <name type="scientific">Prorocentrum cordatum</name>
    <dbReference type="NCBI Taxonomy" id="2364126"/>
    <lineage>
        <taxon>Eukaryota</taxon>
        <taxon>Sar</taxon>
        <taxon>Alveolata</taxon>
        <taxon>Dinophyceae</taxon>
        <taxon>Prorocentrales</taxon>
        <taxon>Prorocentraceae</taxon>
        <taxon>Prorocentrum</taxon>
    </lineage>
</organism>
<accession>A0ABN9WJM2</accession>
<dbReference type="SUPFAM" id="SSF56219">
    <property type="entry name" value="DNase I-like"/>
    <property type="match status" value="1"/>
</dbReference>
<keyword evidence="4" id="KW-1185">Reference proteome</keyword>
<dbReference type="EMBL" id="CAUYUJ010018838">
    <property type="protein sequence ID" value="CAK0886714.1"/>
    <property type="molecule type" value="Genomic_DNA"/>
</dbReference>
<sequence>MGGGASGGKGVAGQPPLPTGPVPNLSLAEAKQLSELSQKAGDLVTFKRYSDLVKHLENAQKPPPAVSPQAKLQQADSAVKKLEKKLEADLARMLRLQNDLEGATTKMHETKSALAKADQDYKNALAECNESAKIGSPSNVSLAQFTPTPLGDLVEGKVDINSFFSCDLLDELSLEYEVTETDRMEFEKRKESLRDGVQKLASDLFKQVVNAAQDAKNVHVLQAVLSLLVRQMKVKFKVHALQLRVLQPLQPPPKQMVIGTLVRYPFHLTANRMRRWRSLLGKSQMGGTCVSGPPRHWQRRSRRRRLLQLPRQASTLFSLGQRVLASNFLAFKDYADRKSVINSKSHLSGIAQAPPTLTSPFPVGSATGSGSGGFEVFEGGVSVATANLNSWGTLKSYLESSDASVILGQEHRLLDPDAIAQASSSALKLGWKSTWCPGIPGEGGGVSSGTAIFARDGFGMFAASTTVVVPGRAVAAMVHAPGCEAICMVSIYLIHSEGLSEGNLKILSTVGEFLASLTCEFVLGGDWNLTPDTLEDSEFDLLLSSQIVFPSSRTCFPSKGKASVFDFFLVSRALAKGTKSIQEGDWSGALEVARRGYEAVLNDDFSLAVSTLDAGYSSWARSAERDLANIMGVELGVQGARSKSPQMYWKPVLRPAGRARDAHGKPIYWLRAQLHALVCYCQDWTVNACNASGILKSLADPDAA</sequence>
<dbReference type="Gene3D" id="3.60.10.10">
    <property type="entry name" value="Endonuclease/exonuclease/phosphatase"/>
    <property type="match status" value="1"/>
</dbReference>
<evidence type="ECO:0000313" key="4">
    <source>
        <dbReference type="Proteomes" id="UP001189429"/>
    </source>
</evidence>
<proteinExistence type="predicted"/>
<evidence type="ECO:0000256" key="1">
    <source>
        <dbReference type="SAM" id="Coils"/>
    </source>
</evidence>
<feature type="non-terminal residue" evidence="3">
    <location>
        <position position="704"/>
    </location>
</feature>
<feature type="coiled-coil region" evidence="1">
    <location>
        <begin position="72"/>
        <end position="127"/>
    </location>
</feature>
<protein>
    <submittedName>
        <fullName evidence="3">Uncharacterized protein</fullName>
    </submittedName>
</protein>
<keyword evidence="1" id="KW-0175">Coiled coil</keyword>
<evidence type="ECO:0000256" key="2">
    <source>
        <dbReference type="SAM" id="MobiDB-lite"/>
    </source>
</evidence>